<dbReference type="Proteomes" id="UP001597399">
    <property type="component" value="Unassembled WGS sequence"/>
</dbReference>
<dbReference type="InterPro" id="IPR025588">
    <property type="entry name" value="YcxB-like_C"/>
</dbReference>
<dbReference type="EMBL" id="JBHUMQ010000003">
    <property type="protein sequence ID" value="MFD2692376.1"/>
    <property type="molecule type" value="Genomic_DNA"/>
</dbReference>
<proteinExistence type="predicted"/>
<keyword evidence="1" id="KW-1133">Transmembrane helix</keyword>
<organism evidence="3 4">
    <name type="scientific">Sporolactobacillus shoreicorticis</name>
    <dbReference type="NCBI Taxonomy" id="1923877"/>
    <lineage>
        <taxon>Bacteria</taxon>
        <taxon>Bacillati</taxon>
        <taxon>Bacillota</taxon>
        <taxon>Bacilli</taxon>
        <taxon>Bacillales</taxon>
        <taxon>Sporolactobacillaceae</taxon>
        <taxon>Sporolactobacillus</taxon>
    </lineage>
</organism>
<protein>
    <submittedName>
        <fullName evidence="3">YcxB family protein</fullName>
    </submittedName>
</protein>
<accession>A0ABW5RY18</accession>
<keyword evidence="1" id="KW-0812">Transmembrane</keyword>
<evidence type="ECO:0000313" key="3">
    <source>
        <dbReference type="EMBL" id="MFD2692376.1"/>
    </source>
</evidence>
<evidence type="ECO:0000313" key="4">
    <source>
        <dbReference type="Proteomes" id="UP001597399"/>
    </source>
</evidence>
<evidence type="ECO:0000259" key="2">
    <source>
        <dbReference type="Pfam" id="PF14317"/>
    </source>
</evidence>
<name>A0ABW5RY18_9BACL</name>
<feature type="transmembrane region" description="Helical" evidence="1">
    <location>
        <begin position="28"/>
        <end position="48"/>
    </location>
</feature>
<evidence type="ECO:0000256" key="1">
    <source>
        <dbReference type="SAM" id="Phobius"/>
    </source>
</evidence>
<sequence length="172" mass="20212">MHSEGIEFGGTVSFNDYKKLVFYTRRKSTIIMMACYFLVLFSIVTLTIPDMWVVSFILSLIATLVVFMLAVLFLYFRIRREYASNKLMKQEIRYVASKDGLDLTKGVSNARYEWGDLISAYEYKDLFRLQVSRFLAISLPKRFFENADDINEFRNLIRVSLPEKKVHLSKQQ</sequence>
<feature type="domain" description="YcxB-like C-terminal" evidence="2">
    <location>
        <begin position="98"/>
        <end position="157"/>
    </location>
</feature>
<dbReference type="RefSeq" id="WP_253059343.1">
    <property type="nucleotide sequence ID" value="NZ_JAMXWM010000004.1"/>
</dbReference>
<dbReference type="Pfam" id="PF14317">
    <property type="entry name" value="YcxB"/>
    <property type="match status" value="1"/>
</dbReference>
<gene>
    <name evidence="3" type="ORF">ACFSUE_01785</name>
</gene>
<reference evidence="4" key="1">
    <citation type="journal article" date="2019" name="Int. J. Syst. Evol. Microbiol.">
        <title>The Global Catalogue of Microorganisms (GCM) 10K type strain sequencing project: providing services to taxonomists for standard genome sequencing and annotation.</title>
        <authorList>
            <consortium name="The Broad Institute Genomics Platform"/>
            <consortium name="The Broad Institute Genome Sequencing Center for Infectious Disease"/>
            <person name="Wu L."/>
            <person name="Ma J."/>
        </authorList>
    </citation>
    <scope>NUCLEOTIDE SEQUENCE [LARGE SCALE GENOMIC DNA]</scope>
    <source>
        <strain evidence="4">TISTR 2466</strain>
    </source>
</reference>
<feature type="transmembrane region" description="Helical" evidence="1">
    <location>
        <begin position="54"/>
        <end position="76"/>
    </location>
</feature>
<comment type="caution">
    <text evidence="3">The sequence shown here is derived from an EMBL/GenBank/DDBJ whole genome shotgun (WGS) entry which is preliminary data.</text>
</comment>
<keyword evidence="4" id="KW-1185">Reference proteome</keyword>
<keyword evidence="1" id="KW-0472">Membrane</keyword>